<dbReference type="EMBL" id="LAZR01011374">
    <property type="protein sequence ID" value="KKM62045.1"/>
    <property type="molecule type" value="Genomic_DNA"/>
</dbReference>
<protein>
    <submittedName>
        <fullName evidence="1">Uncharacterized protein</fullName>
    </submittedName>
</protein>
<comment type="caution">
    <text evidence="1">The sequence shown here is derived from an EMBL/GenBank/DDBJ whole genome shotgun (WGS) entry which is preliminary data.</text>
</comment>
<gene>
    <name evidence="1" type="ORF">LCGC14_1525660</name>
</gene>
<organism evidence="1">
    <name type="scientific">marine sediment metagenome</name>
    <dbReference type="NCBI Taxonomy" id="412755"/>
    <lineage>
        <taxon>unclassified sequences</taxon>
        <taxon>metagenomes</taxon>
        <taxon>ecological metagenomes</taxon>
    </lineage>
</organism>
<accession>A0A0F9LCS8</accession>
<name>A0A0F9LCS8_9ZZZZ</name>
<reference evidence="1" key="1">
    <citation type="journal article" date="2015" name="Nature">
        <title>Complex archaea that bridge the gap between prokaryotes and eukaryotes.</title>
        <authorList>
            <person name="Spang A."/>
            <person name="Saw J.H."/>
            <person name="Jorgensen S.L."/>
            <person name="Zaremba-Niedzwiedzka K."/>
            <person name="Martijn J."/>
            <person name="Lind A.E."/>
            <person name="van Eijk R."/>
            <person name="Schleper C."/>
            <person name="Guy L."/>
            <person name="Ettema T.J."/>
        </authorList>
    </citation>
    <scope>NUCLEOTIDE SEQUENCE</scope>
</reference>
<proteinExistence type="predicted"/>
<dbReference type="AlphaFoldDB" id="A0A0F9LCS8"/>
<sequence>MIKNPCFRINHIPKRKRGLIGQAFRPQEVTLFILGKESSVVARRDTFSTKVVSNVSPGNRSFH</sequence>
<evidence type="ECO:0000313" key="1">
    <source>
        <dbReference type="EMBL" id="KKM62045.1"/>
    </source>
</evidence>